<protein>
    <recommendedName>
        <fullName evidence="6">Protein sleepless</fullName>
    </recommendedName>
</protein>
<evidence type="ECO:0000256" key="2">
    <source>
        <dbReference type="ARBA" id="ARBA00023180"/>
    </source>
</evidence>
<dbReference type="PANTHER" id="PTHR33562">
    <property type="entry name" value="ATILLA, ISOFORM B-RELATED-RELATED"/>
    <property type="match status" value="1"/>
</dbReference>
<dbReference type="Pfam" id="PF17064">
    <property type="entry name" value="QVR"/>
    <property type="match status" value="1"/>
</dbReference>
<keyword evidence="1 3" id="KW-0732">Signal</keyword>
<name>A0A267EA79_9PLAT</name>
<organism evidence="4 5">
    <name type="scientific">Macrostomum lignano</name>
    <dbReference type="NCBI Taxonomy" id="282301"/>
    <lineage>
        <taxon>Eukaryota</taxon>
        <taxon>Metazoa</taxon>
        <taxon>Spiralia</taxon>
        <taxon>Lophotrochozoa</taxon>
        <taxon>Platyhelminthes</taxon>
        <taxon>Rhabditophora</taxon>
        <taxon>Macrostomorpha</taxon>
        <taxon>Macrostomida</taxon>
        <taxon>Macrostomidae</taxon>
        <taxon>Macrostomum</taxon>
    </lineage>
</organism>
<evidence type="ECO:0000256" key="3">
    <source>
        <dbReference type="SAM" id="SignalP"/>
    </source>
</evidence>
<dbReference type="GO" id="GO:0032222">
    <property type="term" value="P:regulation of synaptic transmission, cholinergic"/>
    <property type="evidence" value="ECO:0007669"/>
    <property type="project" value="InterPro"/>
</dbReference>
<accession>A0A267EA79</accession>
<dbReference type="OrthoDB" id="6110560at2759"/>
<evidence type="ECO:0008006" key="6">
    <source>
        <dbReference type="Google" id="ProtNLM"/>
    </source>
</evidence>
<gene>
    <name evidence="4" type="ORF">BOX15_Mlig019482g1</name>
</gene>
<comment type="caution">
    <text evidence="4">The sequence shown here is derived from an EMBL/GenBank/DDBJ whole genome shotgun (WGS) entry which is preliminary data.</text>
</comment>
<evidence type="ECO:0000256" key="1">
    <source>
        <dbReference type="ARBA" id="ARBA00022729"/>
    </source>
</evidence>
<dbReference type="GO" id="GO:0030431">
    <property type="term" value="P:sleep"/>
    <property type="evidence" value="ECO:0007669"/>
    <property type="project" value="InterPro"/>
</dbReference>
<dbReference type="EMBL" id="NIVC01002453">
    <property type="protein sequence ID" value="PAA57709.1"/>
    <property type="molecule type" value="Genomic_DNA"/>
</dbReference>
<dbReference type="PANTHER" id="PTHR33562:SF2">
    <property type="entry name" value="PROTEIN QUIVER"/>
    <property type="match status" value="1"/>
</dbReference>
<dbReference type="Proteomes" id="UP000215902">
    <property type="component" value="Unassembled WGS sequence"/>
</dbReference>
<dbReference type="InterPro" id="IPR031424">
    <property type="entry name" value="QVR-like"/>
</dbReference>
<proteinExistence type="predicted"/>
<evidence type="ECO:0000313" key="4">
    <source>
        <dbReference type="EMBL" id="PAA57709.1"/>
    </source>
</evidence>
<sequence length="167" mass="18931">MSLCNLNPFIFFVVSLCILPTLCIGQALYADNSIAKNNETLFHCYICNSFLDHKCSDFFDNRTRLVEPCPSPAHRLCRKIIQETYYDGSWDRRYIRDCAIHGDIGAEEGRWCIERLGTLRVKMRFCHCNNKHGCNAAFAGPSVARLLVPLLLLLTSATKFFASLDSA</sequence>
<keyword evidence="5" id="KW-1185">Reference proteome</keyword>
<feature type="chain" id="PRO_5021281780" description="Protein sleepless" evidence="3">
    <location>
        <begin position="26"/>
        <end position="167"/>
    </location>
</feature>
<feature type="signal peptide" evidence="3">
    <location>
        <begin position="1"/>
        <end position="25"/>
    </location>
</feature>
<reference evidence="4 5" key="1">
    <citation type="submission" date="2017-06" db="EMBL/GenBank/DDBJ databases">
        <title>A platform for efficient transgenesis in Macrostomum lignano, a flatworm model organism for stem cell research.</title>
        <authorList>
            <person name="Berezikov E."/>
        </authorList>
    </citation>
    <scope>NUCLEOTIDE SEQUENCE [LARGE SCALE GENOMIC DNA]</scope>
    <source>
        <strain evidence="4">DV1</strain>
        <tissue evidence="4">Whole organism</tissue>
    </source>
</reference>
<evidence type="ECO:0000313" key="5">
    <source>
        <dbReference type="Proteomes" id="UP000215902"/>
    </source>
</evidence>
<dbReference type="InterPro" id="IPR050975">
    <property type="entry name" value="Sleep_regulator"/>
</dbReference>
<keyword evidence="2" id="KW-0325">Glycoprotein</keyword>
<dbReference type="STRING" id="282301.A0A267EA79"/>
<dbReference type="AlphaFoldDB" id="A0A267EA79"/>